<keyword evidence="1" id="KW-0175">Coiled coil</keyword>
<evidence type="ECO:0000256" key="1">
    <source>
        <dbReference type="SAM" id="Coils"/>
    </source>
</evidence>
<name>A0ABD1BT51_CARAN</name>
<protein>
    <recommendedName>
        <fullName evidence="2">Retrotransposon gag domain-containing protein</fullName>
    </recommendedName>
</protein>
<comment type="caution">
    <text evidence="3">The sequence shown here is derived from an EMBL/GenBank/DDBJ whole genome shotgun (WGS) entry which is preliminary data.</text>
</comment>
<dbReference type="InterPro" id="IPR005162">
    <property type="entry name" value="Retrotrans_gag_dom"/>
</dbReference>
<reference evidence="3 4" key="1">
    <citation type="submission" date="2024-04" db="EMBL/GenBank/DDBJ databases">
        <title>Genome assembly C_amara_ONT_v2.</title>
        <authorList>
            <person name="Yant L."/>
            <person name="Moore C."/>
            <person name="Slenker M."/>
        </authorList>
    </citation>
    <scope>NUCLEOTIDE SEQUENCE [LARGE SCALE GENOMIC DNA]</scope>
    <source>
        <tissue evidence="3">Leaf</tissue>
    </source>
</reference>
<feature type="domain" description="Retrotransposon gag" evidence="2">
    <location>
        <begin position="18"/>
        <end position="115"/>
    </location>
</feature>
<dbReference type="AlphaFoldDB" id="A0ABD1BT51"/>
<evidence type="ECO:0000259" key="2">
    <source>
        <dbReference type="Pfam" id="PF03732"/>
    </source>
</evidence>
<organism evidence="3 4">
    <name type="scientific">Cardamine amara subsp. amara</name>
    <dbReference type="NCBI Taxonomy" id="228776"/>
    <lineage>
        <taxon>Eukaryota</taxon>
        <taxon>Viridiplantae</taxon>
        <taxon>Streptophyta</taxon>
        <taxon>Embryophyta</taxon>
        <taxon>Tracheophyta</taxon>
        <taxon>Spermatophyta</taxon>
        <taxon>Magnoliopsida</taxon>
        <taxon>eudicotyledons</taxon>
        <taxon>Gunneridae</taxon>
        <taxon>Pentapetalae</taxon>
        <taxon>rosids</taxon>
        <taxon>malvids</taxon>
        <taxon>Brassicales</taxon>
        <taxon>Brassicaceae</taxon>
        <taxon>Cardamineae</taxon>
        <taxon>Cardamine</taxon>
    </lineage>
</organism>
<gene>
    <name evidence="3" type="ORF">V5N11_005997</name>
</gene>
<evidence type="ECO:0000313" key="3">
    <source>
        <dbReference type="EMBL" id="KAL1220373.1"/>
    </source>
</evidence>
<accession>A0ABD1BT51</accession>
<keyword evidence="4" id="KW-1185">Reference proteome</keyword>
<proteinExistence type="predicted"/>
<dbReference type="EMBL" id="JBANAX010000155">
    <property type="protein sequence ID" value="KAL1220373.1"/>
    <property type="molecule type" value="Genomic_DNA"/>
</dbReference>
<dbReference type="PANTHER" id="PTHR35046">
    <property type="entry name" value="ZINC KNUCKLE (CCHC-TYPE) FAMILY PROTEIN"/>
    <property type="match status" value="1"/>
</dbReference>
<dbReference type="Proteomes" id="UP001558713">
    <property type="component" value="Unassembled WGS sequence"/>
</dbReference>
<sequence length="155" mass="19065">MDHIFDCHEYAEPRNIAYAAAHFTDHALTRWDRDLSDHRRRHEGMILSWDMMKFVMSRSYVPPLYHRDLQKRFRKLQQGNRSIKEYYEEFEHLRNRLQLDESEKTLMAQFLDGMQDRIVRKVEWQHFVGFDELLHLAIQIERQIKRKNAIQPRPR</sequence>
<dbReference type="PANTHER" id="PTHR35046:SF9">
    <property type="entry name" value="RNA-DIRECTED DNA POLYMERASE"/>
    <property type="match status" value="1"/>
</dbReference>
<evidence type="ECO:0000313" key="4">
    <source>
        <dbReference type="Proteomes" id="UP001558713"/>
    </source>
</evidence>
<dbReference type="Pfam" id="PF03732">
    <property type="entry name" value="Retrotrans_gag"/>
    <property type="match status" value="1"/>
</dbReference>
<feature type="coiled-coil region" evidence="1">
    <location>
        <begin position="76"/>
        <end position="103"/>
    </location>
</feature>